<dbReference type="RefSeq" id="WP_074262911.1">
    <property type="nucleotide sequence ID" value="NZ_FSRM01000001.1"/>
</dbReference>
<dbReference type="OrthoDB" id="9832238at2"/>
<name>A0A1N6EFY8_9BURK</name>
<protein>
    <submittedName>
        <fullName evidence="1">Uncharacterized protein</fullName>
    </submittedName>
</protein>
<accession>A0A1N6EFY8</accession>
<gene>
    <name evidence="1" type="ORF">SAMN05444168_0591</name>
</gene>
<dbReference type="Proteomes" id="UP000184693">
    <property type="component" value="Unassembled WGS sequence"/>
</dbReference>
<sequence length="195" mass="21282">MTATTYNSTFHQTRAITWPFSSSTDTTLEGFPVIEIERQPSSAYSMPMGTVIGGSIFSMKIDITSSATGAEIIVETRPADRAREKLLLERQILTFLNLDGLEDEEAKNLLTQAVPEALVFIGELPQEIPLPKATIAFDGIVTLEWQDGLKRAAAMFEGDDDYGYAYFRNGTYVPGKSVAVAGNGIPEDLTSYLTA</sequence>
<evidence type="ECO:0000313" key="2">
    <source>
        <dbReference type="Proteomes" id="UP000184693"/>
    </source>
</evidence>
<organism evidence="1 2">
    <name type="scientific">Paraburkholderia phenazinium</name>
    <dbReference type="NCBI Taxonomy" id="60549"/>
    <lineage>
        <taxon>Bacteria</taxon>
        <taxon>Pseudomonadati</taxon>
        <taxon>Pseudomonadota</taxon>
        <taxon>Betaproteobacteria</taxon>
        <taxon>Burkholderiales</taxon>
        <taxon>Burkholderiaceae</taxon>
        <taxon>Paraburkholderia</taxon>
    </lineage>
</organism>
<dbReference type="AlphaFoldDB" id="A0A1N6EFY8"/>
<dbReference type="EMBL" id="FSRM01000001">
    <property type="protein sequence ID" value="SIN81943.1"/>
    <property type="molecule type" value="Genomic_DNA"/>
</dbReference>
<reference evidence="1 2" key="1">
    <citation type="submission" date="2016-11" db="EMBL/GenBank/DDBJ databases">
        <authorList>
            <person name="Jaros S."/>
            <person name="Januszkiewicz K."/>
            <person name="Wedrychowicz H."/>
        </authorList>
    </citation>
    <scope>NUCLEOTIDE SEQUENCE [LARGE SCALE GENOMIC DNA]</scope>
    <source>
        <strain evidence="1 2">GAS86</strain>
    </source>
</reference>
<proteinExistence type="predicted"/>
<evidence type="ECO:0000313" key="1">
    <source>
        <dbReference type="EMBL" id="SIN81943.1"/>
    </source>
</evidence>